<evidence type="ECO:0000313" key="2">
    <source>
        <dbReference type="EMBL" id="KJS57665.1"/>
    </source>
</evidence>
<keyword evidence="3" id="KW-1185">Reference proteome</keyword>
<gene>
    <name evidence="2" type="ORF">VM95_38250</name>
</gene>
<dbReference type="Gene3D" id="3.30.559.10">
    <property type="entry name" value="Chloramphenicol acetyltransferase-like domain"/>
    <property type="match status" value="1"/>
</dbReference>
<reference evidence="2 3" key="1">
    <citation type="submission" date="2015-02" db="EMBL/GenBank/DDBJ databases">
        <authorList>
            <person name="Ju K.-S."/>
            <person name="Doroghazi J.R."/>
            <person name="Metcalf W."/>
        </authorList>
    </citation>
    <scope>NUCLEOTIDE SEQUENCE [LARGE SCALE GENOMIC DNA]</scope>
    <source>
        <strain evidence="2 3">ATCC 31215</strain>
    </source>
</reference>
<accession>A0A0F2T5M7</accession>
<dbReference type="SUPFAM" id="SSF52777">
    <property type="entry name" value="CoA-dependent acyltransferases"/>
    <property type="match status" value="1"/>
</dbReference>
<proteinExistence type="predicted"/>
<dbReference type="EMBL" id="JZKH01000374">
    <property type="protein sequence ID" value="KJS57665.1"/>
    <property type="molecule type" value="Genomic_DNA"/>
</dbReference>
<organism evidence="2 3">
    <name type="scientific">Streptomyces rubellomurinus (strain ATCC 31215)</name>
    <dbReference type="NCBI Taxonomy" id="359131"/>
    <lineage>
        <taxon>Bacteria</taxon>
        <taxon>Bacillati</taxon>
        <taxon>Actinomycetota</taxon>
        <taxon>Actinomycetes</taxon>
        <taxon>Kitasatosporales</taxon>
        <taxon>Streptomycetaceae</taxon>
        <taxon>Streptomyces</taxon>
    </lineage>
</organism>
<dbReference type="Pfam" id="PF00668">
    <property type="entry name" value="Condensation"/>
    <property type="match status" value="1"/>
</dbReference>
<evidence type="ECO:0000259" key="1">
    <source>
        <dbReference type="Pfam" id="PF00668"/>
    </source>
</evidence>
<dbReference type="InterPro" id="IPR001242">
    <property type="entry name" value="Condensation_dom"/>
</dbReference>
<name>A0A0F2T5M7_STRR3</name>
<dbReference type="InterPro" id="IPR023213">
    <property type="entry name" value="CAT-like_dom_sf"/>
</dbReference>
<dbReference type="Proteomes" id="UP000033699">
    <property type="component" value="Unassembled WGS sequence"/>
</dbReference>
<dbReference type="AlphaFoldDB" id="A0A0F2T5M7"/>
<protein>
    <recommendedName>
        <fullName evidence="1">Condensation domain-containing protein</fullName>
    </recommendedName>
</protein>
<feature type="domain" description="Condensation" evidence="1">
    <location>
        <begin position="1"/>
        <end position="81"/>
    </location>
</feature>
<dbReference type="GO" id="GO:0003824">
    <property type="term" value="F:catalytic activity"/>
    <property type="evidence" value="ECO:0007669"/>
    <property type="project" value="InterPro"/>
</dbReference>
<dbReference type="OrthoDB" id="2472181at2"/>
<sequence>LSFAQRRLWFLHRLEGPSGTYNIPMALRLSGALDREALAAALADVVGRHESLRTVFPEDDGVPYQRVLEGVAPELAVREVTAGEVEGALSAAAA</sequence>
<feature type="non-terminal residue" evidence="2">
    <location>
        <position position="94"/>
    </location>
</feature>
<comment type="caution">
    <text evidence="2">The sequence shown here is derived from an EMBL/GenBank/DDBJ whole genome shotgun (WGS) entry which is preliminary data.</text>
</comment>
<dbReference type="RefSeq" id="WP_045706379.1">
    <property type="nucleotide sequence ID" value="NZ_JZKH01000374.1"/>
</dbReference>
<feature type="non-terminal residue" evidence="2">
    <location>
        <position position="1"/>
    </location>
</feature>
<dbReference type="GO" id="GO:0008610">
    <property type="term" value="P:lipid biosynthetic process"/>
    <property type="evidence" value="ECO:0007669"/>
    <property type="project" value="UniProtKB-ARBA"/>
</dbReference>
<evidence type="ECO:0000313" key="3">
    <source>
        <dbReference type="Proteomes" id="UP000033699"/>
    </source>
</evidence>